<comment type="subcellular location">
    <subcellularLocation>
        <location evidence="1">Nucleus</location>
    </subcellularLocation>
</comment>
<evidence type="ECO:0000256" key="1">
    <source>
        <dbReference type="ARBA" id="ARBA00004123"/>
    </source>
</evidence>
<gene>
    <name evidence="6" type="ORF">F5147DRAFT_579840</name>
</gene>
<keyword evidence="3" id="KW-0863">Zinc-finger</keyword>
<dbReference type="GO" id="GO:0008270">
    <property type="term" value="F:zinc ion binding"/>
    <property type="evidence" value="ECO:0007669"/>
    <property type="project" value="UniProtKB-KW"/>
</dbReference>
<evidence type="ECO:0000256" key="2">
    <source>
        <dbReference type="ARBA" id="ARBA00022723"/>
    </source>
</evidence>
<evidence type="ECO:0000256" key="5">
    <source>
        <dbReference type="ARBA" id="ARBA00023242"/>
    </source>
</evidence>
<dbReference type="InterPro" id="IPR052035">
    <property type="entry name" value="ZnF_BED_domain_contain"/>
</dbReference>
<keyword evidence="5" id="KW-0539">Nucleus</keyword>
<dbReference type="EMBL" id="JABBWM010000040">
    <property type="protein sequence ID" value="KAG2104750.1"/>
    <property type="molecule type" value="Genomic_DNA"/>
</dbReference>
<proteinExistence type="predicted"/>
<accession>A0A9P7F4S4</accession>
<comment type="caution">
    <text evidence="6">The sequence shown here is derived from an EMBL/GenBank/DDBJ whole genome shotgun (WGS) entry which is preliminary data.</text>
</comment>
<dbReference type="InterPro" id="IPR012337">
    <property type="entry name" value="RNaseH-like_sf"/>
</dbReference>
<dbReference type="OrthoDB" id="2677917at2759"/>
<keyword evidence="7" id="KW-1185">Reference proteome</keyword>
<evidence type="ECO:0000256" key="4">
    <source>
        <dbReference type="ARBA" id="ARBA00022833"/>
    </source>
</evidence>
<dbReference type="PANTHER" id="PTHR46481">
    <property type="entry name" value="ZINC FINGER BED DOMAIN-CONTAINING PROTEIN 4"/>
    <property type="match status" value="1"/>
</dbReference>
<evidence type="ECO:0000313" key="7">
    <source>
        <dbReference type="Proteomes" id="UP000823399"/>
    </source>
</evidence>
<dbReference type="GO" id="GO:0005634">
    <property type="term" value="C:nucleus"/>
    <property type="evidence" value="ECO:0007669"/>
    <property type="project" value="UniProtKB-SubCell"/>
</dbReference>
<dbReference type="SUPFAM" id="SSF53098">
    <property type="entry name" value="Ribonuclease H-like"/>
    <property type="match status" value="1"/>
</dbReference>
<protein>
    <submittedName>
        <fullName evidence="6">Uncharacterized protein</fullName>
    </submittedName>
</protein>
<keyword evidence="2" id="KW-0479">Metal-binding</keyword>
<dbReference type="AlphaFoldDB" id="A0A9P7F4S4"/>
<evidence type="ECO:0000256" key="3">
    <source>
        <dbReference type="ARBA" id="ARBA00022771"/>
    </source>
</evidence>
<dbReference type="RefSeq" id="XP_041291049.1">
    <property type="nucleotide sequence ID" value="XM_041431507.1"/>
</dbReference>
<dbReference type="PANTHER" id="PTHR46481:SF10">
    <property type="entry name" value="ZINC FINGER BED DOMAIN-CONTAINING PROTEIN 39"/>
    <property type="match status" value="1"/>
</dbReference>
<dbReference type="GeneID" id="64693766"/>
<name>A0A9P7F4S4_9AGAM</name>
<keyword evidence="4" id="KW-0862">Zinc</keyword>
<organism evidence="6 7">
    <name type="scientific">Suillus discolor</name>
    <dbReference type="NCBI Taxonomy" id="1912936"/>
    <lineage>
        <taxon>Eukaryota</taxon>
        <taxon>Fungi</taxon>
        <taxon>Dikarya</taxon>
        <taxon>Basidiomycota</taxon>
        <taxon>Agaricomycotina</taxon>
        <taxon>Agaricomycetes</taxon>
        <taxon>Agaricomycetidae</taxon>
        <taxon>Boletales</taxon>
        <taxon>Suillineae</taxon>
        <taxon>Suillaceae</taxon>
        <taxon>Suillus</taxon>
    </lineage>
</organism>
<dbReference type="Proteomes" id="UP000823399">
    <property type="component" value="Unassembled WGS sequence"/>
</dbReference>
<reference evidence="6" key="1">
    <citation type="journal article" date="2020" name="New Phytol.">
        <title>Comparative genomics reveals dynamic genome evolution in host specialist ectomycorrhizal fungi.</title>
        <authorList>
            <person name="Lofgren L.A."/>
            <person name="Nguyen N.H."/>
            <person name="Vilgalys R."/>
            <person name="Ruytinx J."/>
            <person name="Liao H.L."/>
            <person name="Branco S."/>
            <person name="Kuo A."/>
            <person name="LaButti K."/>
            <person name="Lipzen A."/>
            <person name="Andreopoulos W."/>
            <person name="Pangilinan J."/>
            <person name="Riley R."/>
            <person name="Hundley H."/>
            <person name="Na H."/>
            <person name="Barry K."/>
            <person name="Grigoriev I.V."/>
            <person name="Stajich J.E."/>
            <person name="Kennedy P.G."/>
        </authorList>
    </citation>
    <scope>NUCLEOTIDE SEQUENCE</scope>
    <source>
        <strain evidence="6">FC423</strain>
    </source>
</reference>
<evidence type="ECO:0000313" key="6">
    <source>
        <dbReference type="EMBL" id="KAG2104750.1"/>
    </source>
</evidence>
<sequence>MYKLTLVTTERLMKEWNSPIYAFFDPTPAIEIIHGHRAHAFKCMAKGCKVQIHQFLDKKDARSTSNMQKHVKSCWGDEVLQACDDANNAEEVQTKIVTSILQSRSITASFERKRKGKVTYSHRQHTHTEMKGFQCLMKTGRPEYYIPSPQMISRDVKLVFAQMRKRIAKMLGEYEGKMNFTTDAWTSENHRPFVAFSVHLEHEGVPLSFPLDIIEVTSSHTGEQLAIVFADMLKEFGILEKVGYETVKQNLHTDLTNRC</sequence>